<dbReference type="SUPFAM" id="SSF46785">
    <property type="entry name" value="Winged helix' DNA-binding domain"/>
    <property type="match status" value="1"/>
</dbReference>
<dbReference type="PANTHER" id="PTHR12585">
    <property type="entry name" value="SCC1 / RAD21 FAMILY MEMBER"/>
    <property type="match status" value="1"/>
</dbReference>
<dbReference type="RefSeq" id="XP_056762102.1">
    <property type="nucleotide sequence ID" value="XM_056913253.1"/>
</dbReference>
<dbReference type="InterPro" id="IPR039781">
    <property type="entry name" value="Rad21/Rec8-like"/>
</dbReference>
<dbReference type="AlphaFoldDB" id="A0AAD6BXK8"/>
<dbReference type="Proteomes" id="UP001213681">
    <property type="component" value="Unassembled WGS sequence"/>
</dbReference>
<dbReference type="Gene3D" id="1.10.10.580">
    <property type="entry name" value="Structural maintenance of chromosome 1. Chain E"/>
    <property type="match status" value="1"/>
</dbReference>
<evidence type="ECO:0000256" key="2">
    <source>
        <dbReference type="ARBA" id="ARBA00009870"/>
    </source>
</evidence>
<evidence type="ECO:0000256" key="4">
    <source>
        <dbReference type="SAM" id="MobiDB-lite"/>
    </source>
</evidence>
<dbReference type="GO" id="GO:1990414">
    <property type="term" value="P:replication-born double-strand break repair via sister chromatid exchange"/>
    <property type="evidence" value="ECO:0007669"/>
    <property type="project" value="TreeGrafter"/>
</dbReference>
<evidence type="ECO:0000259" key="6">
    <source>
        <dbReference type="Pfam" id="PF04825"/>
    </source>
</evidence>
<comment type="caution">
    <text evidence="7">The sequence shown here is derived from an EMBL/GenBank/DDBJ whole genome shotgun (WGS) entry which is preliminary data.</text>
</comment>
<sequence length="584" mass="63841">MFYSETLLSKTGPLARVWLSANIERKLSKSHILQSDIESSVSAIVDQGQAPMALRLSGQLLLGVVRIYSRKARYLLDDCNEALMKIKMAFRLTNNNDLTTTVVAPGGITLPDVLTESDLFTNLDTSLLFPQNLSLELEGKRPGAMEFGGSQLLPDSSFRRSMSQEPARLEDPSLIDLDLDLGEDELPLGMDHSVEIGRDAPPARPMDEDLFSDSGKLHDDSDLPLDIGDAPLEKLDFGSDNMNDPIMDDGPMDFGDDAGFGGETPRPESRFARDTESPLSDAGSAQMNLLEEEFNHEAPQDAEARTTKHAQRAKRQKVIVADKKTHYSSQQVKAIQADRSAIMQRSSFLPRDAVLLTLMTRQQNGNFVSSIFGEERSHGWAPELRDLLSLSNVKKSGELKRKRDSGISDMEEAADVPALEIGEDEAIVTVDEGIGLDTGLNLQSEIDFPGDDGIQDTAPMSDDGMSASIEDMDDTIRPVDTEPVSIGTKHAVHILRDCLGDSSAAEQKKAVMFQDLLPEQRSTKADATKMFFEVLVLATKDAVKVEQGSKSIGSTIKIRGKEALWGSWAEENAGGAMSQLSQLQ</sequence>
<proteinExistence type="inferred from homology"/>
<evidence type="ECO:0000313" key="7">
    <source>
        <dbReference type="EMBL" id="KAJ5438873.1"/>
    </source>
</evidence>
<comment type="subcellular location">
    <subcellularLocation>
        <location evidence="1">Nucleus</location>
    </subcellularLocation>
</comment>
<dbReference type="FunFam" id="1.10.10.580:FF:000004">
    <property type="entry name" value="Double-strand-break repair protein rad21"/>
    <property type="match status" value="1"/>
</dbReference>
<protein>
    <submittedName>
        <fullName evidence="7">Drug/proton antiporter YHK8</fullName>
    </submittedName>
</protein>
<feature type="domain" description="Rad21/Rec8-like protein N-terminal" evidence="6">
    <location>
        <begin position="1"/>
        <end position="99"/>
    </location>
</feature>
<name>A0AAD6BXK8_9EURO</name>
<dbReference type="GeneID" id="81603496"/>
<evidence type="ECO:0000313" key="8">
    <source>
        <dbReference type="Proteomes" id="UP001213681"/>
    </source>
</evidence>
<dbReference type="CDD" id="cd21788">
    <property type="entry name" value="Rad21_Rec8_M_SpRad21p-like"/>
    <property type="match status" value="1"/>
</dbReference>
<dbReference type="EMBL" id="JAPVEA010000008">
    <property type="protein sequence ID" value="KAJ5438873.1"/>
    <property type="molecule type" value="Genomic_DNA"/>
</dbReference>
<dbReference type="PANTHER" id="PTHR12585:SF69">
    <property type="entry name" value="FI11703P"/>
    <property type="match status" value="1"/>
</dbReference>
<keyword evidence="3" id="KW-0539">Nucleus</keyword>
<comment type="similarity">
    <text evidence="2">Belongs to the rad21 family.</text>
</comment>
<reference evidence="7" key="1">
    <citation type="submission" date="2022-12" db="EMBL/GenBank/DDBJ databases">
        <authorList>
            <person name="Petersen C."/>
        </authorList>
    </citation>
    <scope>NUCLEOTIDE SEQUENCE</scope>
    <source>
        <strain evidence="7">IBT 16125</strain>
    </source>
</reference>
<feature type="region of interest" description="Disordered" evidence="4">
    <location>
        <begin position="296"/>
        <end position="315"/>
    </location>
</feature>
<dbReference type="GO" id="GO:0003682">
    <property type="term" value="F:chromatin binding"/>
    <property type="evidence" value="ECO:0007669"/>
    <property type="project" value="TreeGrafter"/>
</dbReference>
<feature type="compositionally biased region" description="Basic and acidic residues" evidence="4">
    <location>
        <begin position="296"/>
        <end position="306"/>
    </location>
</feature>
<dbReference type="Pfam" id="PF04825">
    <property type="entry name" value="Rad21_Rec8_N"/>
    <property type="match status" value="1"/>
</dbReference>
<dbReference type="Pfam" id="PF04824">
    <property type="entry name" value="Rad21_Rec8"/>
    <property type="match status" value="1"/>
</dbReference>
<evidence type="ECO:0000256" key="3">
    <source>
        <dbReference type="ARBA" id="ARBA00023242"/>
    </source>
</evidence>
<feature type="region of interest" description="Disordered" evidence="4">
    <location>
        <begin position="258"/>
        <end position="283"/>
    </location>
</feature>
<reference evidence="7" key="2">
    <citation type="journal article" date="2023" name="IMA Fungus">
        <title>Comparative genomic study of the Penicillium genus elucidates a diverse pangenome and 15 lateral gene transfer events.</title>
        <authorList>
            <person name="Petersen C."/>
            <person name="Sorensen T."/>
            <person name="Nielsen M.R."/>
            <person name="Sondergaard T.E."/>
            <person name="Sorensen J.L."/>
            <person name="Fitzpatrick D.A."/>
            <person name="Frisvad J.C."/>
            <person name="Nielsen K.L."/>
        </authorList>
    </citation>
    <scope>NUCLEOTIDE SEQUENCE</scope>
    <source>
        <strain evidence="7">IBT 16125</strain>
    </source>
</reference>
<feature type="domain" description="Rad21/Rec8-like protein C-terminal eukaryotic" evidence="5">
    <location>
        <begin position="511"/>
        <end position="548"/>
    </location>
</feature>
<keyword evidence="8" id="KW-1185">Reference proteome</keyword>
<feature type="compositionally biased region" description="Basic and acidic residues" evidence="4">
    <location>
        <begin position="265"/>
        <end position="276"/>
    </location>
</feature>
<dbReference type="InterPro" id="IPR023093">
    <property type="entry name" value="ScpA-like_C"/>
</dbReference>
<evidence type="ECO:0000259" key="5">
    <source>
        <dbReference type="Pfam" id="PF04824"/>
    </source>
</evidence>
<dbReference type="GO" id="GO:0007064">
    <property type="term" value="P:mitotic sister chromatid cohesion"/>
    <property type="evidence" value="ECO:0007669"/>
    <property type="project" value="TreeGrafter"/>
</dbReference>
<organism evidence="7 8">
    <name type="scientific">Penicillium daleae</name>
    <dbReference type="NCBI Taxonomy" id="63821"/>
    <lineage>
        <taxon>Eukaryota</taxon>
        <taxon>Fungi</taxon>
        <taxon>Dikarya</taxon>
        <taxon>Ascomycota</taxon>
        <taxon>Pezizomycotina</taxon>
        <taxon>Eurotiomycetes</taxon>
        <taxon>Eurotiomycetidae</taxon>
        <taxon>Eurotiales</taxon>
        <taxon>Aspergillaceae</taxon>
        <taxon>Penicillium</taxon>
    </lineage>
</organism>
<dbReference type="InterPro" id="IPR006910">
    <property type="entry name" value="Rad21_Rec8_N"/>
</dbReference>
<dbReference type="InterPro" id="IPR036390">
    <property type="entry name" value="WH_DNA-bd_sf"/>
</dbReference>
<dbReference type="GO" id="GO:0005634">
    <property type="term" value="C:nucleus"/>
    <property type="evidence" value="ECO:0007669"/>
    <property type="project" value="UniProtKB-SubCell"/>
</dbReference>
<gene>
    <name evidence="7" type="ORF">N7458_009871</name>
</gene>
<dbReference type="GO" id="GO:0030892">
    <property type="term" value="C:mitotic cohesin complex"/>
    <property type="evidence" value="ECO:0007669"/>
    <property type="project" value="TreeGrafter"/>
</dbReference>
<evidence type="ECO:0000256" key="1">
    <source>
        <dbReference type="ARBA" id="ARBA00004123"/>
    </source>
</evidence>
<dbReference type="InterPro" id="IPR006909">
    <property type="entry name" value="Rad21/Rec8_C_eu"/>
</dbReference>
<accession>A0AAD6BXK8</accession>